<gene>
    <name evidence="1" type="ORF">WA026_014475</name>
</gene>
<protein>
    <submittedName>
        <fullName evidence="1">Uncharacterized protein</fullName>
    </submittedName>
</protein>
<accession>A0AAW1UF30</accession>
<name>A0AAW1UF30_9CUCU</name>
<dbReference type="EMBL" id="JARQZJ010000067">
    <property type="protein sequence ID" value="KAK9881125.1"/>
    <property type="molecule type" value="Genomic_DNA"/>
</dbReference>
<dbReference type="Proteomes" id="UP001431783">
    <property type="component" value="Unassembled WGS sequence"/>
</dbReference>
<sequence>TGMDEHQHASLIEKGRWDACQGTLPCKVPKQLASALPEPTQQILGFTMAAFEKETNTKQLVEPSSRQ</sequence>
<proteinExistence type="predicted"/>
<evidence type="ECO:0000313" key="2">
    <source>
        <dbReference type="Proteomes" id="UP001431783"/>
    </source>
</evidence>
<feature type="non-terminal residue" evidence="1">
    <location>
        <position position="1"/>
    </location>
</feature>
<evidence type="ECO:0000313" key="1">
    <source>
        <dbReference type="EMBL" id="KAK9881125.1"/>
    </source>
</evidence>
<organism evidence="1 2">
    <name type="scientific">Henosepilachna vigintioctopunctata</name>
    <dbReference type="NCBI Taxonomy" id="420089"/>
    <lineage>
        <taxon>Eukaryota</taxon>
        <taxon>Metazoa</taxon>
        <taxon>Ecdysozoa</taxon>
        <taxon>Arthropoda</taxon>
        <taxon>Hexapoda</taxon>
        <taxon>Insecta</taxon>
        <taxon>Pterygota</taxon>
        <taxon>Neoptera</taxon>
        <taxon>Endopterygota</taxon>
        <taxon>Coleoptera</taxon>
        <taxon>Polyphaga</taxon>
        <taxon>Cucujiformia</taxon>
        <taxon>Coccinelloidea</taxon>
        <taxon>Coccinellidae</taxon>
        <taxon>Epilachninae</taxon>
        <taxon>Epilachnini</taxon>
        <taxon>Henosepilachna</taxon>
    </lineage>
</organism>
<comment type="caution">
    <text evidence="1">The sequence shown here is derived from an EMBL/GenBank/DDBJ whole genome shotgun (WGS) entry which is preliminary data.</text>
</comment>
<dbReference type="AlphaFoldDB" id="A0AAW1UF30"/>
<reference evidence="1 2" key="1">
    <citation type="submission" date="2023-03" db="EMBL/GenBank/DDBJ databases">
        <title>Genome insight into feeding habits of ladybird beetles.</title>
        <authorList>
            <person name="Li H.-S."/>
            <person name="Huang Y.-H."/>
            <person name="Pang H."/>
        </authorList>
    </citation>
    <scope>NUCLEOTIDE SEQUENCE [LARGE SCALE GENOMIC DNA]</scope>
    <source>
        <strain evidence="1">SYSU_2023b</strain>
        <tissue evidence="1">Whole body</tissue>
    </source>
</reference>
<keyword evidence="2" id="KW-1185">Reference proteome</keyword>